<evidence type="ECO:0000313" key="4">
    <source>
        <dbReference type="Proteomes" id="UP000295063"/>
    </source>
</evidence>
<accession>A0A4V2Q938</accession>
<feature type="domain" description="HTH cro/C1-type" evidence="2">
    <location>
        <begin position="3"/>
        <end position="58"/>
    </location>
</feature>
<name>A0A4V2Q938_9FIRM</name>
<protein>
    <submittedName>
        <fullName evidence="3">DNA-binding XRE family transcriptional regulator</fullName>
    </submittedName>
</protein>
<dbReference type="Pfam" id="PF01381">
    <property type="entry name" value="HTH_3"/>
    <property type="match status" value="1"/>
</dbReference>
<dbReference type="InterPro" id="IPR010982">
    <property type="entry name" value="Lambda_DNA-bd_dom_sf"/>
</dbReference>
<evidence type="ECO:0000259" key="2">
    <source>
        <dbReference type="PROSITE" id="PS50943"/>
    </source>
</evidence>
<dbReference type="RefSeq" id="WP_132074274.1">
    <property type="nucleotide sequence ID" value="NZ_SLUI01000001.1"/>
</dbReference>
<reference evidence="3 4" key="1">
    <citation type="submission" date="2019-03" db="EMBL/GenBank/DDBJ databases">
        <title>Genomic Encyclopedia of Type Strains, Phase IV (KMG-IV): sequencing the most valuable type-strain genomes for metagenomic binning, comparative biology and taxonomic classification.</title>
        <authorList>
            <person name="Goeker M."/>
        </authorList>
    </citation>
    <scope>NUCLEOTIDE SEQUENCE [LARGE SCALE GENOMIC DNA]</scope>
    <source>
        <strain evidence="3 4">DSM 15969</strain>
    </source>
</reference>
<dbReference type="OrthoDB" id="3035529at2"/>
<dbReference type="SUPFAM" id="SSF47413">
    <property type="entry name" value="lambda repressor-like DNA-binding domains"/>
    <property type="match status" value="1"/>
</dbReference>
<keyword evidence="4" id="KW-1185">Reference proteome</keyword>
<dbReference type="GO" id="GO:0005829">
    <property type="term" value="C:cytosol"/>
    <property type="evidence" value="ECO:0007669"/>
    <property type="project" value="TreeGrafter"/>
</dbReference>
<dbReference type="PROSITE" id="PS50943">
    <property type="entry name" value="HTH_CROC1"/>
    <property type="match status" value="1"/>
</dbReference>
<dbReference type="AlphaFoldDB" id="A0A4V2Q938"/>
<dbReference type="GO" id="GO:0003700">
    <property type="term" value="F:DNA-binding transcription factor activity"/>
    <property type="evidence" value="ECO:0007669"/>
    <property type="project" value="TreeGrafter"/>
</dbReference>
<comment type="caution">
    <text evidence="3">The sequence shown here is derived from an EMBL/GenBank/DDBJ whole genome shotgun (WGS) entry which is preliminary data.</text>
</comment>
<evidence type="ECO:0000256" key="1">
    <source>
        <dbReference type="ARBA" id="ARBA00023125"/>
    </source>
</evidence>
<evidence type="ECO:0000313" key="3">
    <source>
        <dbReference type="EMBL" id="TCL40033.1"/>
    </source>
</evidence>
<organism evidence="3 4">
    <name type="scientific">Anaerospora hongkongensis</name>
    <dbReference type="NCBI Taxonomy" id="244830"/>
    <lineage>
        <taxon>Bacteria</taxon>
        <taxon>Bacillati</taxon>
        <taxon>Bacillota</taxon>
        <taxon>Negativicutes</taxon>
        <taxon>Selenomonadales</taxon>
        <taxon>Sporomusaceae</taxon>
        <taxon>Anaerospora</taxon>
    </lineage>
</organism>
<dbReference type="Proteomes" id="UP000295063">
    <property type="component" value="Unassembled WGS sequence"/>
</dbReference>
<gene>
    <name evidence="3" type="ORF">EV210_101233</name>
</gene>
<sequence length="60" mass="6833">MKIKRLRVEKGWSQQRLANEAGVPRSSLADLETRKTLPSHKDQLERIAKALGVSIDDLYD</sequence>
<dbReference type="PANTHER" id="PTHR46797">
    <property type="entry name" value="HTH-TYPE TRANSCRIPTIONAL REGULATOR"/>
    <property type="match status" value="1"/>
</dbReference>
<proteinExistence type="predicted"/>
<dbReference type="EMBL" id="SLUI01000001">
    <property type="protein sequence ID" value="TCL40033.1"/>
    <property type="molecule type" value="Genomic_DNA"/>
</dbReference>
<dbReference type="SMART" id="SM00530">
    <property type="entry name" value="HTH_XRE"/>
    <property type="match status" value="1"/>
</dbReference>
<dbReference type="InterPro" id="IPR001387">
    <property type="entry name" value="Cro/C1-type_HTH"/>
</dbReference>
<dbReference type="PANTHER" id="PTHR46797:SF1">
    <property type="entry name" value="METHYLPHOSPHONATE SYNTHASE"/>
    <property type="match status" value="1"/>
</dbReference>
<dbReference type="GO" id="GO:0003677">
    <property type="term" value="F:DNA binding"/>
    <property type="evidence" value="ECO:0007669"/>
    <property type="project" value="UniProtKB-KW"/>
</dbReference>
<dbReference type="CDD" id="cd00093">
    <property type="entry name" value="HTH_XRE"/>
    <property type="match status" value="1"/>
</dbReference>
<dbReference type="Gene3D" id="1.10.260.40">
    <property type="entry name" value="lambda repressor-like DNA-binding domains"/>
    <property type="match status" value="1"/>
</dbReference>
<dbReference type="InterPro" id="IPR050807">
    <property type="entry name" value="TransReg_Diox_bact_type"/>
</dbReference>
<keyword evidence="1 3" id="KW-0238">DNA-binding</keyword>